<dbReference type="InterPro" id="IPR014794">
    <property type="entry name" value="DUF1779"/>
</dbReference>
<organism evidence="2 3">
    <name type="scientific">Paenibacillus lautus</name>
    <name type="common">Bacillus lautus</name>
    <dbReference type="NCBI Taxonomy" id="1401"/>
    <lineage>
        <taxon>Bacteria</taxon>
        <taxon>Bacillati</taxon>
        <taxon>Bacillota</taxon>
        <taxon>Bacilli</taxon>
        <taxon>Bacillales</taxon>
        <taxon>Paenibacillaceae</taxon>
        <taxon>Paenibacillus</taxon>
    </lineage>
</organism>
<keyword evidence="3" id="KW-1185">Reference proteome</keyword>
<evidence type="ECO:0000313" key="3">
    <source>
        <dbReference type="Proteomes" id="UP000266552"/>
    </source>
</evidence>
<evidence type="ECO:0008006" key="4">
    <source>
        <dbReference type="Google" id="ProtNLM"/>
    </source>
</evidence>
<dbReference type="RefSeq" id="WP_119846418.1">
    <property type="nucleotide sequence ID" value="NZ_CP032412.1"/>
</dbReference>
<dbReference type="Gene3D" id="3.30.360.40">
    <property type="entry name" value="YwmB-like"/>
    <property type="match status" value="1"/>
</dbReference>
<feature type="signal peptide" evidence="1">
    <location>
        <begin position="1"/>
        <end position="23"/>
    </location>
</feature>
<dbReference type="Pfam" id="PF08680">
    <property type="entry name" value="DUF1779"/>
    <property type="match status" value="1"/>
</dbReference>
<name>A0A385TEZ5_PAELA</name>
<reference evidence="2 3" key="1">
    <citation type="submission" date="2018-09" db="EMBL/GenBank/DDBJ databases">
        <title>Genome Sequence of Paenibacillus lautus Strain E7593-69, Azo Dye-Degrading Bacteria, Isolated from Commercial Tattoo Inks.</title>
        <authorList>
            <person name="Nho S.W."/>
            <person name="Kim S.-J."/>
            <person name="Kweon O."/>
            <person name="Cerniglia C.E."/>
        </authorList>
    </citation>
    <scope>NUCLEOTIDE SEQUENCE [LARGE SCALE GENOMIC DNA]</scope>
    <source>
        <strain evidence="2 3">E7593-69</strain>
    </source>
</reference>
<dbReference type="AlphaFoldDB" id="A0A385TEZ5"/>
<dbReference type="InterPro" id="IPR036209">
    <property type="entry name" value="YwmB-like_sf"/>
</dbReference>
<dbReference type="SUPFAM" id="SSF143842">
    <property type="entry name" value="YwmB-like"/>
    <property type="match status" value="1"/>
</dbReference>
<evidence type="ECO:0000256" key="1">
    <source>
        <dbReference type="SAM" id="SignalP"/>
    </source>
</evidence>
<sequence>MRKIRLQLIVMMLLLCGAAGMMAGFAGTTERNGEELVPQTAEASDWKATAKGASEAGSTAESNLELLAALGQEHMDPSALLTVKIQGEMINSIYKDQAKTAAEELARAMGLSGITSNELQGNDVFQAEGDQAGVSVHLDWALTKQGHSYVRVMLVGEAAAQAREMMSLQQHVQERMEQAGIPNTWNASIQGYATKSGSVDGTMAQVEETVARKLPLRSVEDYADDTTISRSYEAPSLGTFVKSGDTPIHMQIAVHEDSVKKSSRITIGFPVITIEY</sequence>
<proteinExistence type="predicted"/>
<dbReference type="Proteomes" id="UP000266552">
    <property type="component" value="Chromosome"/>
</dbReference>
<dbReference type="EMBL" id="CP032412">
    <property type="protein sequence ID" value="AYB42219.1"/>
    <property type="molecule type" value="Genomic_DNA"/>
</dbReference>
<feature type="chain" id="PRO_5039628084" description="TATA-box binding protein" evidence="1">
    <location>
        <begin position="24"/>
        <end position="276"/>
    </location>
</feature>
<dbReference type="KEGG" id="plw:D5F53_02530"/>
<protein>
    <recommendedName>
        <fullName evidence="4">TATA-box binding protein</fullName>
    </recommendedName>
</protein>
<accession>A0A385TEZ5</accession>
<gene>
    <name evidence="2" type="ORF">D5F53_02530</name>
</gene>
<evidence type="ECO:0000313" key="2">
    <source>
        <dbReference type="EMBL" id="AYB42219.1"/>
    </source>
</evidence>
<keyword evidence="1" id="KW-0732">Signal</keyword>